<keyword evidence="3" id="KW-0503">Monooxygenase</keyword>
<accession>A0AA38VTB6</accession>
<gene>
    <name evidence="3" type="ORF">NKR23_g5796</name>
</gene>
<dbReference type="PANTHER" id="PTHR42877:SF12">
    <property type="entry name" value="MONOOXYGENASE"/>
    <property type="match status" value="1"/>
</dbReference>
<name>A0AA38VTB6_9PEZI</name>
<dbReference type="InterPro" id="IPR051209">
    <property type="entry name" value="FAD-bind_Monooxygenase_sf"/>
</dbReference>
<comment type="similarity">
    <text evidence="1">Belongs to the FAD-binding monooxygenase family.</text>
</comment>
<dbReference type="Pfam" id="PF13450">
    <property type="entry name" value="NAD_binding_8"/>
    <property type="match status" value="1"/>
</dbReference>
<evidence type="ECO:0000313" key="3">
    <source>
        <dbReference type="EMBL" id="KAJ9144584.1"/>
    </source>
</evidence>
<dbReference type="Proteomes" id="UP001174694">
    <property type="component" value="Unassembled WGS sequence"/>
</dbReference>
<dbReference type="GO" id="GO:0004497">
    <property type="term" value="F:monooxygenase activity"/>
    <property type="evidence" value="ECO:0007669"/>
    <property type="project" value="UniProtKB-KW"/>
</dbReference>
<organism evidence="3 4">
    <name type="scientific">Pleurostoma richardsiae</name>
    <dbReference type="NCBI Taxonomy" id="41990"/>
    <lineage>
        <taxon>Eukaryota</taxon>
        <taxon>Fungi</taxon>
        <taxon>Dikarya</taxon>
        <taxon>Ascomycota</taxon>
        <taxon>Pezizomycotina</taxon>
        <taxon>Sordariomycetes</taxon>
        <taxon>Sordariomycetidae</taxon>
        <taxon>Calosphaeriales</taxon>
        <taxon>Pleurostomataceae</taxon>
        <taxon>Pleurostoma</taxon>
    </lineage>
</organism>
<dbReference type="EMBL" id="JANBVO010000016">
    <property type="protein sequence ID" value="KAJ9144584.1"/>
    <property type="molecule type" value="Genomic_DNA"/>
</dbReference>
<dbReference type="AlphaFoldDB" id="A0AA38VTB6"/>
<feature type="region of interest" description="Disordered" evidence="2">
    <location>
        <begin position="11"/>
        <end position="36"/>
    </location>
</feature>
<evidence type="ECO:0000256" key="1">
    <source>
        <dbReference type="ARBA" id="ARBA00010139"/>
    </source>
</evidence>
<dbReference type="InterPro" id="IPR036188">
    <property type="entry name" value="FAD/NAD-bd_sf"/>
</dbReference>
<keyword evidence="3" id="KW-0560">Oxidoreductase</keyword>
<keyword evidence="4" id="KW-1185">Reference proteome</keyword>
<dbReference type="SUPFAM" id="SSF51905">
    <property type="entry name" value="FAD/NAD(P)-binding domain"/>
    <property type="match status" value="2"/>
</dbReference>
<protein>
    <submittedName>
        <fullName evidence="3">Phenylacetone monooxygenase</fullName>
    </submittedName>
</protein>
<comment type="caution">
    <text evidence="3">The sequence shown here is derived from an EMBL/GenBank/DDBJ whole genome shotgun (WGS) entry which is preliminary data.</text>
</comment>
<dbReference type="Gene3D" id="3.50.50.60">
    <property type="entry name" value="FAD/NAD(P)-binding domain"/>
    <property type="match status" value="2"/>
</dbReference>
<evidence type="ECO:0000313" key="4">
    <source>
        <dbReference type="Proteomes" id="UP001174694"/>
    </source>
</evidence>
<dbReference type="PANTHER" id="PTHR42877">
    <property type="entry name" value="L-ORNITHINE N(5)-MONOOXYGENASE-RELATED"/>
    <property type="match status" value="1"/>
</dbReference>
<reference evidence="3" key="1">
    <citation type="submission" date="2022-07" db="EMBL/GenBank/DDBJ databases">
        <title>Fungi with potential for degradation of polypropylene.</title>
        <authorList>
            <person name="Gostincar C."/>
        </authorList>
    </citation>
    <scope>NUCLEOTIDE SEQUENCE</scope>
    <source>
        <strain evidence="3">EXF-13308</strain>
    </source>
</reference>
<sequence>MSSARLNQLAGQLESPLAGEPRKPATTAPTHEVLEQPLGTARHVRIVGIGAGMSGMNMIRTLRLHLTNYEHVVYEKNSRIGGTWFENRYPGCKCDIPSHNYQFSWRPNPEWSSFFSPAEEIEDYLQRVCNEENMHEVIKTEHQVIRAEWEEASGVWHLKVINLRTNTQFDDYCHFLLNSSGILNHWKWPEIPGLHSFQGDLVHTANWPDKFDYAGKTVAVIGNGSSGVQVLPAMQPDVKSLVHFVREPTWIVPSRLQFVAQGHGDGVLSELQMNENGSFPPSQIARFKSDKDFYRKFVKAVEEVVNGNFPITLKDTDFAITAQKMAAEYMTDALGGDKRLCDAMIPDFPLGCRRLTPGIGYLEALKAPNVTVITDPITKVVARGLETAVGDFIEVDAIICATGFNVSFCPRFPIIGREGNLQDKWKNELPKAYMSLAVPGIPNYFTFLGPNAPIGHGSVFTITEHIAKYLTRIIKKCQTEGVKAISPSHAAVDELFQHTQAFMPRTAWSGNCISWFKNGTVDGPVTALHPGSRIHFFHMLEDFRGEDWEYAHLNTRNRFEFLGNGFSVKEEGDVDSTWYLDEPDRL</sequence>
<proteinExistence type="inferred from homology"/>
<evidence type="ECO:0000256" key="2">
    <source>
        <dbReference type="SAM" id="MobiDB-lite"/>
    </source>
</evidence>